<keyword evidence="3" id="KW-1185">Reference proteome</keyword>
<name>A0A089M101_9BACL</name>
<dbReference type="GO" id="GO:0005737">
    <property type="term" value="C:cytoplasm"/>
    <property type="evidence" value="ECO:0007669"/>
    <property type="project" value="TreeGrafter"/>
</dbReference>
<dbReference type="EMBL" id="CP009286">
    <property type="protein sequence ID" value="AIQ66085.1"/>
    <property type="molecule type" value="Genomic_DNA"/>
</dbReference>
<feature type="domain" description="DJ-1/PfpI" evidence="1">
    <location>
        <begin position="4"/>
        <end position="169"/>
    </location>
</feature>
<reference evidence="2 3" key="1">
    <citation type="submission" date="2014-08" db="EMBL/GenBank/DDBJ databases">
        <title>Comparative genomics of the Paenibacillus odorifer group.</title>
        <authorList>
            <person name="den Bakker H.C."/>
            <person name="Tsai Y.-C."/>
            <person name="Martin N."/>
            <person name="Korlach J."/>
            <person name="Wiedmann M."/>
        </authorList>
    </citation>
    <scope>NUCLEOTIDE SEQUENCE [LARGE SCALE GENOMIC DNA]</scope>
    <source>
        <strain evidence="2 3">DSM 14472</strain>
    </source>
</reference>
<dbReference type="AlphaFoldDB" id="A0A089M101"/>
<dbReference type="KEGG" id="pste:PSTEL_26175"/>
<gene>
    <name evidence="2" type="ORF">PSTEL_26175</name>
</gene>
<evidence type="ECO:0000313" key="2">
    <source>
        <dbReference type="EMBL" id="AIQ66085.1"/>
    </source>
</evidence>
<dbReference type="InterPro" id="IPR002818">
    <property type="entry name" value="DJ-1/PfpI"/>
</dbReference>
<proteinExistence type="predicted"/>
<dbReference type="HOGENOM" id="CLU_000445_44_4_9"/>
<dbReference type="PANTHER" id="PTHR48094">
    <property type="entry name" value="PROTEIN/NUCLEIC ACID DEGLYCASE DJ-1-RELATED"/>
    <property type="match status" value="1"/>
</dbReference>
<evidence type="ECO:0000313" key="3">
    <source>
        <dbReference type="Proteomes" id="UP000029507"/>
    </source>
</evidence>
<dbReference type="OrthoDB" id="9800516at2"/>
<organism evidence="2 3">
    <name type="scientific">Paenibacillus stellifer</name>
    <dbReference type="NCBI Taxonomy" id="169760"/>
    <lineage>
        <taxon>Bacteria</taxon>
        <taxon>Bacillati</taxon>
        <taxon>Bacillota</taxon>
        <taxon>Bacilli</taxon>
        <taxon>Bacillales</taxon>
        <taxon>Paenibacillaceae</taxon>
        <taxon>Paenibacillus</taxon>
    </lineage>
</organism>
<dbReference type="RefSeq" id="WP_038699639.1">
    <property type="nucleotide sequence ID" value="NZ_CP009286.1"/>
</dbReference>
<dbReference type="Pfam" id="PF01965">
    <property type="entry name" value="DJ-1_PfpI"/>
    <property type="match status" value="1"/>
</dbReference>
<protein>
    <submittedName>
        <fullName evidence="2">Peptidase</fullName>
    </submittedName>
</protein>
<dbReference type="SUPFAM" id="SSF52317">
    <property type="entry name" value="Class I glutamine amidotransferase-like"/>
    <property type="match status" value="1"/>
</dbReference>
<dbReference type="PANTHER" id="PTHR48094:SF12">
    <property type="entry name" value="PARKINSON DISEASE PROTEIN 7 HOMOLOG"/>
    <property type="match status" value="1"/>
</dbReference>
<accession>A0A089M101</accession>
<dbReference type="Proteomes" id="UP000029507">
    <property type="component" value="Chromosome"/>
</dbReference>
<dbReference type="InterPro" id="IPR029062">
    <property type="entry name" value="Class_I_gatase-like"/>
</dbReference>
<dbReference type="InterPro" id="IPR050325">
    <property type="entry name" value="Prot/Nucl_acid_deglycase"/>
</dbReference>
<dbReference type="STRING" id="169760.PSTEL_26175"/>
<sequence>MTKQALLIIPPDRFNEDELFLPKAELEQAGIVVTVASTKTGEITGDNQGKAVAEAVFSDLPTGDYDVVAVIGGSGTIDYLWGDDKLQQYVKEAYDRNILVAGICAGSVAVVKTGLLKGRQATCYPVDVMIDQLKANDVDYVVEHVVAHDDIITSDGPEGARAFGQALVEALSTKANA</sequence>
<dbReference type="Gene3D" id="3.40.50.880">
    <property type="match status" value="1"/>
</dbReference>
<evidence type="ECO:0000259" key="1">
    <source>
        <dbReference type="Pfam" id="PF01965"/>
    </source>
</evidence>